<sequence>MFVSLRYETFINSIKNGFISLSSPNFRKFFLGQTTSFIGSWVQNIGMGWLVYRLTGSIALLGVVGFSSQIPALLITPFAGVFADKLNRKKVMLFTQLTMMMVALLFATLTLTNTITVGIIVFLSVINGLVVAFDTPFRHSILSDLLDNKEHLSNAVALNSIMVNTSRLVGPALAGFLISAFGEGVCFLVNSLSFLAIIIALLSIRIKTTQVLKQNFSPKAITDELMNGIRYAQSNAGFRQIFLIVFLSSLLCLPFQNLMPAFAKDVFSGDSKTLGLLSGAFGLGALIGAVVLGQISTPLKLVRLIGIAGILLSGGIIIFSSSSMISIAYIALAIAGFGMISQFASSNTIIQVYSKSEFRGRMVSLYNVSFLGLTPIGSLLLGFAAQHIGLQLTIIISSVIFMAMSINYLFRYKFVQQKIQS</sequence>
<comment type="subcellular location">
    <subcellularLocation>
        <location evidence="1">Cell membrane</location>
        <topology evidence="1">Multi-pass membrane protein</topology>
    </subcellularLocation>
</comment>
<organism evidence="9 10">
    <name type="scientific">Acetobacteroides hydrogenigenes</name>
    <dbReference type="NCBI Taxonomy" id="979970"/>
    <lineage>
        <taxon>Bacteria</taxon>
        <taxon>Pseudomonadati</taxon>
        <taxon>Bacteroidota</taxon>
        <taxon>Bacteroidia</taxon>
        <taxon>Bacteroidales</taxon>
        <taxon>Rikenellaceae</taxon>
        <taxon>Acetobacteroides</taxon>
    </lineage>
</organism>
<dbReference type="InterPro" id="IPR020846">
    <property type="entry name" value="MFS_dom"/>
</dbReference>
<dbReference type="Proteomes" id="UP000294830">
    <property type="component" value="Unassembled WGS sequence"/>
</dbReference>
<dbReference type="PANTHER" id="PTHR23513:SF11">
    <property type="entry name" value="STAPHYLOFERRIN A TRANSPORTER"/>
    <property type="match status" value="1"/>
</dbReference>
<feature type="transmembrane region" description="Helical" evidence="7">
    <location>
        <begin position="58"/>
        <end position="79"/>
    </location>
</feature>
<dbReference type="RefSeq" id="WP_131839025.1">
    <property type="nucleotide sequence ID" value="NZ_SLWB01000006.1"/>
</dbReference>
<feature type="transmembrane region" description="Helical" evidence="7">
    <location>
        <begin position="115"/>
        <end position="135"/>
    </location>
</feature>
<dbReference type="GO" id="GO:0005886">
    <property type="term" value="C:plasma membrane"/>
    <property type="evidence" value="ECO:0007669"/>
    <property type="project" value="UniProtKB-SubCell"/>
</dbReference>
<evidence type="ECO:0000256" key="7">
    <source>
        <dbReference type="SAM" id="Phobius"/>
    </source>
</evidence>
<feature type="transmembrane region" description="Helical" evidence="7">
    <location>
        <begin position="301"/>
        <end position="319"/>
    </location>
</feature>
<evidence type="ECO:0000256" key="2">
    <source>
        <dbReference type="ARBA" id="ARBA00022448"/>
    </source>
</evidence>
<dbReference type="Pfam" id="PF05977">
    <property type="entry name" value="MFS_3"/>
    <property type="match status" value="1"/>
</dbReference>
<evidence type="ECO:0000256" key="3">
    <source>
        <dbReference type="ARBA" id="ARBA00022475"/>
    </source>
</evidence>
<dbReference type="InterPro" id="IPR036259">
    <property type="entry name" value="MFS_trans_sf"/>
</dbReference>
<feature type="transmembrane region" description="Helical" evidence="7">
    <location>
        <begin position="276"/>
        <end position="294"/>
    </location>
</feature>
<keyword evidence="4 7" id="KW-0812">Transmembrane</keyword>
<dbReference type="EMBL" id="SLWB01000006">
    <property type="protein sequence ID" value="TCN68436.1"/>
    <property type="molecule type" value="Genomic_DNA"/>
</dbReference>
<feature type="transmembrane region" description="Helical" evidence="7">
    <location>
        <begin position="390"/>
        <end position="410"/>
    </location>
</feature>
<dbReference type="OrthoDB" id="9775268at2"/>
<dbReference type="Gene3D" id="1.20.1250.20">
    <property type="entry name" value="MFS general substrate transporter like domains"/>
    <property type="match status" value="1"/>
</dbReference>
<proteinExistence type="predicted"/>
<evidence type="ECO:0000313" key="10">
    <source>
        <dbReference type="Proteomes" id="UP000294830"/>
    </source>
</evidence>
<name>A0A4R2EM28_9BACT</name>
<feature type="transmembrane region" description="Helical" evidence="7">
    <location>
        <begin position="325"/>
        <end position="344"/>
    </location>
</feature>
<accession>A0A4R2EM28</accession>
<feature type="domain" description="Major facilitator superfamily (MFS) profile" evidence="8">
    <location>
        <begin position="1"/>
        <end position="415"/>
    </location>
</feature>
<evidence type="ECO:0000259" key="8">
    <source>
        <dbReference type="PROSITE" id="PS50850"/>
    </source>
</evidence>
<evidence type="ECO:0000256" key="4">
    <source>
        <dbReference type="ARBA" id="ARBA00022692"/>
    </source>
</evidence>
<feature type="transmembrane region" description="Helical" evidence="7">
    <location>
        <begin position="236"/>
        <end position="256"/>
    </location>
</feature>
<keyword evidence="6 7" id="KW-0472">Membrane</keyword>
<feature type="transmembrane region" description="Helical" evidence="7">
    <location>
        <begin position="365"/>
        <end position="384"/>
    </location>
</feature>
<evidence type="ECO:0000313" key="9">
    <source>
        <dbReference type="EMBL" id="TCN68436.1"/>
    </source>
</evidence>
<keyword evidence="3" id="KW-1003">Cell membrane</keyword>
<dbReference type="PROSITE" id="PS50850">
    <property type="entry name" value="MFS"/>
    <property type="match status" value="1"/>
</dbReference>
<keyword evidence="10" id="KW-1185">Reference proteome</keyword>
<dbReference type="PANTHER" id="PTHR23513">
    <property type="entry name" value="INTEGRAL MEMBRANE EFFLUX PROTEIN-RELATED"/>
    <property type="match status" value="1"/>
</dbReference>
<feature type="transmembrane region" description="Helical" evidence="7">
    <location>
        <begin position="29"/>
        <end position="52"/>
    </location>
</feature>
<keyword evidence="2" id="KW-0813">Transport</keyword>
<evidence type="ECO:0000256" key="1">
    <source>
        <dbReference type="ARBA" id="ARBA00004651"/>
    </source>
</evidence>
<feature type="transmembrane region" description="Helical" evidence="7">
    <location>
        <begin position="187"/>
        <end position="204"/>
    </location>
</feature>
<dbReference type="GO" id="GO:0022857">
    <property type="term" value="F:transmembrane transporter activity"/>
    <property type="evidence" value="ECO:0007669"/>
    <property type="project" value="InterPro"/>
</dbReference>
<gene>
    <name evidence="9" type="ORF">CLV25_10618</name>
</gene>
<dbReference type="InterPro" id="IPR010290">
    <property type="entry name" value="TM_effector"/>
</dbReference>
<reference evidence="9 10" key="1">
    <citation type="submission" date="2019-03" db="EMBL/GenBank/DDBJ databases">
        <title>Genomic Encyclopedia of Archaeal and Bacterial Type Strains, Phase II (KMG-II): from individual species to whole genera.</title>
        <authorList>
            <person name="Goeker M."/>
        </authorList>
    </citation>
    <scope>NUCLEOTIDE SEQUENCE [LARGE SCALE GENOMIC DNA]</scope>
    <source>
        <strain evidence="9 10">RL-C</strain>
    </source>
</reference>
<dbReference type="SUPFAM" id="SSF103473">
    <property type="entry name" value="MFS general substrate transporter"/>
    <property type="match status" value="1"/>
</dbReference>
<protein>
    <submittedName>
        <fullName evidence="9">Transmembrane secretion effector</fullName>
    </submittedName>
</protein>
<comment type="caution">
    <text evidence="9">The sequence shown here is derived from an EMBL/GenBank/DDBJ whole genome shotgun (WGS) entry which is preliminary data.</text>
</comment>
<evidence type="ECO:0000256" key="6">
    <source>
        <dbReference type="ARBA" id="ARBA00023136"/>
    </source>
</evidence>
<keyword evidence="5 7" id="KW-1133">Transmembrane helix</keyword>
<dbReference type="CDD" id="cd06173">
    <property type="entry name" value="MFS_MefA_like"/>
    <property type="match status" value="1"/>
</dbReference>
<dbReference type="AlphaFoldDB" id="A0A4R2EM28"/>
<evidence type="ECO:0000256" key="5">
    <source>
        <dbReference type="ARBA" id="ARBA00022989"/>
    </source>
</evidence>